<sequence>MSKVKPKQGKKVEVEAVAAHFPFHKYFSNAPQPVFKGRSYEEDMDIAEGCYRHIKKIFTQLEVRRFKEFAGFITAEQNTVG</sequence>
<organism evidence="1 2">
    <name type="scientific">Xenoophorus captivus</name>
    <dbReference type="NCBI Taxonomy" id="1517983"/>
    <lineage>
        <taxon>Eukaryota</taxon>
        <taxon>Metazoa</taxon>
        <taxon>Chordata</taxon>
        <taxon>Craniata</taxon>
        <taxon>Vertebrata</taxon>
        <taxon>Euteleostomi</taxon>
        <taxon>Actinopterygii</taxon>
        <taxon>Neopterygii</taxon>
        <taxon>Teleostei</taxon>
        <taxon>Neoteleostei</taxon>
        <taxon>Acanthomorphata</taxon>
        <taxon>Ovalentaria</taxon>
        <taxon>Atherinomorphae</taxon>
        <taxon>Cyprinodontiformes</taxon>
        <taxon>Goodeidae</taxon>
        <taxon>Xenoophorus</taxon>
    </lineage>
</organism>
<evidence type="ECO:0000313" key="1">
    <source>
        <dbReference type="EMBL" id="MEQ2209575.1"/>
    </source>
</evidence>
<keyword evidence="2" id="KW-1185">Reference proteome</keyword>
<reference evidence="1 2" key="1">
    <citation type="submission" date="2021-06" db="EMBL/GenBank/DDBJ databases">
        <authorList>
            <person name="Palmer J.M."/>
        </authorList>
    </citation>
    <scope>NUCLEOTIDE SEQUENCE [LARGE SCALE GENOMIC DNA]</scope>
    <source>
        <strain evidence="1 2">XC_2019</strain>
        <tissue evidence="1">Muscle</tissue>
    </source>
</reference>
<protein>
    <submittedName>
        <fullName evidence="1">Uncharacterized protein</fullName>
    </submittedName>
</protein>
<dbReference type="Proteomes" id="UP001434883">
    <property type="component" value="Unassembled WGS sequence"/>
</dbReference>
<evidence type="ECO:0000313" key="2">
    <source>
        <dbReference type="Proteomes" id="UP001434883"/>
    </source>
</evidence>
<name>A0ABV0RN16_9TELE</name>
<gene>
    <name evidence="1" type="ORF">XENOCAPTIV_001143</name>
</gene>
<feature type="non-terminal residue" evidence="1">
    <location>
        <position position="81"/>
    </location>
</feature>
<proteinExistence type="predicted"/>
<dbReference type="EMBL" id="JAHRIN010051518">
    <property type="protein sequence ID" value="MEQ2209575.1"/>
    <property type="molecule type" value="Genomic_DNA"/>
</dbReference>
<accession>A0ABV0RN16</accession>
<comment type="caution">
    <text evidence="1">The sequence shown here is derived from an EMBL/GenBank/DDBJ whole genome shotgun (WGS) entry which is preliminary data.</text>
</comment>